<protein>
    <submittedName>
        <fullName evidence="1">Uncharacterized protein</fullName>
    </submittedName>
</protein>
<organism evidence="1 2">
    <name type="scientific">Thalassospira marina</name>
    <dbReference type="NCBI Taxonomy" id="2048283"/>
    <lineage>
        <taxon>Bacteria</taxon>
        <taxon>Pseudomonadati</taxon>
        <taxon>Pseudomonadota</taxon>
        <taxon>Alphaproteobacteria</taxon>
        <taxon>Rhodospirillales</taxon>
        <taxon>Thalassospiraceae</taxon>
        <taxon>Thalassospira</taxon>
    </lineage>
</organism>
<evidence type="ECO:0000313" key="2">
    <source>
        <dbReference type="Proteomes" id="UP000233458"/>
    </source>
</evidence>
<sequence>MPARGFKVLADPFLLFQFSNPARNPACLAPIPANLVILPLAAYLCGKPTNTAGNTNRSPTATLPHHKALACQAI</sequence>
<name>A0ABN5FSP4_9PROT</name>
<accession>A0ABN5FSP4</accession>
<dbReference type="EMBL" id="CP024199">
    <property type="protein sequence ID" value="AUG54805.1"/>
    <property type="molecule type" value="Genomic_DNA"/>
</dbReference>
<evidence type="ECO:0000313" key="1">
    <source>
        <dbReference type="EMBL" id="AUG54805.1"/>
    </source>
</evidence>
<proteinExistence type="predicted"/>
<dbReference type="Proteomes" id="UP000233458">
    <property type="component" value="Chromosome"/>
</dbReference>
<reference evidence="1 2" key="1">
    <citation type="submission" date="2017-10" db="EMBL/GenBank/DDBJ databases">
        <title>Biodiversity and function of Thalassospira species in the particle-attached aromatic-hydrocarbon-degrading consortia from the surface seawater of the China South Sea.</title>
        <authorList>
            <person name="Dong C."/>
            <person name="Liu R."/>
            <person name="Shao Z."/>
        </authorList>
    </citation>
    <scope>NUCLEOTIDE SEQUENCE [LARGE SCALE GENOMIC DNA]</scope>
    <source>
        <strain evidence="1 2">CSC3H3</strain>
    </source>
</reference>
<gene>
    <name evidence="1" type="ORF">CSC3H3_20320</name>
</gene>
<keyword evidence="2" id="KW-1185">Reference proteome</keyword>